<dbReference type="AlphaFoldDB" id="A0A9W9YEB6"/>
<evidence type="ECO:0000256" key="1">
    <source>
        <dbReference type="SAM" id="Phobius"/>
    </source>
</evidence>
<feature type="transmembrane region" description="Helical" evidence="1">
    <location>
        <begin position="109"/>
        <end position="130"/>
    </location>
</feature>
<reference evidence="2" key="1">
    <citation type="submission" date="2023-01" db="EMBL/GenBank/DDBJ databases">
        <title>Genome assembly of the deep-sea coral Lophelia pertusa.</title>
        <authorList>
            <person name="Herrera S."/>
            <person name="Cordes E."/>
        </authorList>
    </citation>
    <scope>NUCLEOTIDE SEQUENCE</scope>
    <source>
        <strain evidence="2">USNM1676648</strain>
        <tissue evidence="2">Polyp</tissue>
    </source>
</reference>
<dbReference type="Proteomes" id="UP001163046">
    <property type="component" value="Unassembled WGS sequence"/>
</dbReference>
<dbReference type="OrthoDB" id="5975170at2759"/>
<feature type="transmembrane region" description="Helical" evidence="1">
    <location>
        <begin position="66"/>
        <end position="89"/>
    </location>
</feature>
<feature type="transmembrane region" description="Helical" evidence="1">
    <location>
        <begin position="25"/>
        <end position="46"/>
    </location>
</feature>
<name>A0A9W9YEB6_9CNID</name>
<keyword evidence="1" id="KW-1133">Transmembrane helix</keyword>
<dbReference type="EMBL" id="MU827781">
    <property type="protein sequence ID" value="KAJ7337151.1"/>
    <property type="molecule type" value="Genomic_DNA"/>
</dbReference>
<keyword evidence="3" id="KW-1185">Reference proteome</keyword>
<keyword evidence="1" id="KW-0472">Membrane</keyword>
<protein>
    <submittedName>
        <fullName evidence="2">Uncharacterized protein</fullName>
    </submittedName>
</protein>
<comment type="caution">
    <text evidence="2">The sequence shown here is derived from an EMBL/GenBank/DDBJ whole genome shotgun (WGS) entry which is preliminary data.</text>
</comment>
<sequence>MVGFMSLSAPICCGLYYIPKLDMPAWVHVFAIIVNLAIVGFGALFLANNDLESNEKKNLGSSGVKIMVCCLGAVGFTCWMIKAAISGYWAATAYDRTDIDDPPYYAWVVARYGARCISTAFLMGLFLKVVDSRSLPQKNPDVKMNHFLVPVVMLGNTRRFFGKFD</sequence>
<evidence type="ECO:0000313" key="3">
    <source>
        <dbReference type="Proteomes" id="UP001163046"/>
    </source>
</evidence>
<proteinExistence type="predicted"/>
<accession>A0A9W9YEB6</accession>
<evidence type="ECO:0000313" key="2">
    <source>
        <dbReference type="EMBL" id="KAJ7337151.1"/>
    </source>
</evidence>
<organism evidence="2 3">
    <name type="scientific">Desmophyllum pertusum</name>
    <dbReference type="NCBI Taxonomy" id="174260"/>
    <lineage>
        <taxon>Eukaryota</taxon>
        <taxon>Metazoa</taxon>
        <taxon>Cnidaria</taxon>
        <taxon>Anthozoa</taxon>
        <taxon>Hexacorallia</taxon>
        <taxon>Scleractinia</taxon>
        <taxon>Caryophylliina</taxon>
        <taxon>Caryophylliidae</taxon>
        <taxon>Desmophyllum</taxon>
    </lineage>
</organism>
<keyword evidence="1" id="KW-0812">Transmembrane</keyword>
<gene>
    <name evidence="2" type="ORF">OS493_010005</name>
</gene>